<organism evidence="1 2">
    <name type="scientific">Pistacia atlantica</name>
    <dbReference type="NCBI Taxonomy" id="434234"/>
    <lineage>
        <taxon>Eukaryota</taxon>
        <taxon>Viridiplantae</taxon>
        <taxon>Streptophyta</taxon>
        <taxon>Embryophyta</taxon>
        <taxon>Tracheophyta</taxon>
        <taxon>Spermatophyta</taxon>
        <taxon>Magnoliopsida</taxon>
        <taxon>eudicotyledons</taxon>
        <taxon>Gunneridae</taxon>
        <taxon>Pentapetalae</taxon>
        <taxon>rosids</taxon>
        <taxon>malvids</taxon>
        <taxon>Sapindales</taxon>
        <taxon>Anacardiaceae</taxon>
        <taxon>Pistacia</taxon>
    </lineage>
</organism>
<evidence type="ECO:0000313" key="2">
    <source>
        <dbReference type="Proteomes" id="UP001164250"/>
    </source>
</evidence>
<keyword evidence="2" id="KW-1185">Reference proteome</keyword>
<dbReference type="EMBL" id="CM047898">
    <property type="protein sequence ID" value="KAJ0105298.1"/>
    <property type="molecule type" value="Genomic_DNA"/>
</dbReference>
<protein>
    <submittedName>
        <fullName evidence="1">Uncharacterized protein</fullName>
    </submittedName>
</protein>
<proteinExistence type="predicted"/>
<evidence type="ECO:0000313" key="1">
    <source>
        <dbReference type="EMBL" id="KAJ0105298.1"/>
    </source>
</evidence>
<name>A0ACC1C027_9ROSI</name>
<gene>
    <name evidence="1" type="ORF">Patl1_19701</name>
</gene>
<sequence>MRQRVGRWIPDEDILGLRTGRKWLNLCQVVLKCSVDSGESTEEEDLMLEAVLDEHGFSCSKVAAALPARTDNPVLEMKYPCFKLAHKKMQNAAFISNFVDQERERPALGPNDFMPSALTCDSQKTSKSHRPRNKTQACSEKVLDITYGDETKTSNQHDVIPKKKIVKPHSGKKKVNSEPNTGKTVFKRRSKMPSYAELEQDASCCSEVGILSGTIDDIELIRNHSDYLDSTLSTIINNVEGDVPGRIDASMKKRPLKLPPKKKLCMKLGKERNGGEKMSLESIREAINTAMKIKCQHTCKMVKLRPKPTVELSEGPVTKLMSINLEGDDEAGEIILALLNRSKEETTIV</sequence>
<comment type="caution">
    <text evidence="1">The sequence shown here is derived from an EMBL/GenBank/DDBJ whole genome shotgun (WGS) entry which is preliminary data.</text>
</comment>
<accession>A0ACC1C027</accession>
<dbReference type="Proteomes" id="UP001164250">
    <property type="component" value="Chromosome 2"/>
</dbReference>
<reference evidence="2" key="1">
    <citation type="journal article" date="2023" name="G3 (Bethesda)">
        <title>Genome assembly and association tests identify interacting loci associated with vigor, precocity, and sex in interspecific pistachio rootstocks.</title>
        <authorList>
            <person name="Palmer W."/>
            <person name="Jacygrad E."/>
            <person name="Sagayaradj S."/>
            <person name="Cavanaugh K."/>
            <person name="Han R."/>
            <person name="Bertier L."/>
            <person name="Beede B."/>
            <person name="Kafkas S."/>
            <person name="Golino D."/>
            <person name="Preece J."/>
            <person name="Michelmore R."/>
        </authorList>
    </citation>
    <scope>NUCLEOTIDE SEQUENCE [LARGE SCALE GENOMIC DNA]</scope>
</reference>